<dbReference type="InterPro" id="IPR011989">
    <property type="entry name" value="ARM-like"/>
</dbReference>
<dbReference type="eggNOG" id="COG1413">
    <property type="taxonomic scope" value="Bacteria"/>
</dbReference>
<proteinExistence type="predicted"/>
<evidence type="ECO:0008006" key="3">
    <source>
        <dbReference type="Google" id="ProtNLM"/>
    </source>
</evidence>
<keyword evidence="2" id="KW-1185">Reference proteome</keyword>
<dbReference type="AlphaFoldDB" id="A0A089M488"/>
<gene>
    <name evidence="1" type="ORF">PGRAT_13950</name>
</gene>
<sequence>MSTALLQELHQEVRRIYIAGSELAAGDFRLKRLLPQFQQLGERAAVFKRLGEGITSLVEPGAGDEVPAAVRLQELTLLLESVLYTQGVSTPDEAPGELRSRNFTLDTQLPYRKLAAVRQALTTTGSGRYEIVIEAFKDGMFRDLRLLPLAIAALNDPYSEIAEYAMTTILPSYGPPITGYLIETLNLAGGKSEVRKLKAIAKAGGTEVAEEIYKAAEDGSDDIRAAAIECLGGHDAYLPFLLEWSKDKKKVIREAAYKALVTSGSSQGEDRLYEAFAGKKDRELVADALAYSSSTPLMERLSALYLQELREAPQKNEDKKKTEQVWNSIRPFTTVLFGQQNPQLDELYSYVIQDHGRFASLGFTIVINEAARYKQNAATEAAFEELRQLEKLDTRYFPYLFRAAQQLMSAEELYKQFGGTLMNKLKAVVTKDSAQRNKLLMDTIKEQVMHAEEIWYDAAWDPQRDRQYRETAMLAPDKIAAAWDPRWLDLFIHRDVPELVCAFARPKHAEARSYLLNKLSEQKDLQRNLRNHDVLPNLFTGLARSGMPDPELHELLISVLENGKSYLPYRFDYFLFQHMLKFPASYHSRLEALVPNQRYYESRAQLEYVIHYLKGQA</sequence>
<evidence type="ECO:0000313" key="1">
    <source>
        <dbReference type="EMBL" id="AIQ68601.1"/>
    </source>
</evidence>
<dbReference type="Gene3D" id="1.25.10.10">
    <property type="entry name" value="Leucine-rich Repeat Variant"/>
    <property type="match status" value="1"/>
</dbReference>
<dbReference type="HOGENOM" id="CLU_030411_0_0_9"/>
<dbReference type="EMBL" id="CP009287">
    <property type="protein sequence ID" value="AIQ68601.1"/>
    <property type="molecule type" value="Genomic_DNA"/>
</dbReference>
<evidence type="ECO:0000313" key="2">
    <source>
        <dbReference type="Proteomes" id="UP000029500"/>
    </source>
</evidence>
<dbReference type="Proteomes" id="UP000029500">
    <property type="component" value="Chromosome"/>
</dbReference>
<dbReference type="SUPFAM" id="SSF48371">
    <property type="entry name" value="ARM repeat"/>
    <property type="match status" value="1"/>
</dbReference>
<accession>A0A089M488</accession>
<organism evidence="1 2">
    <name type="scientific">Paenibacillus graminis</name>
    <dbReference type="NCBI Taxonomy" id="189425"/>
    <lineage>
        <taxon>Bacteria</taxon>
        <taxon>Bacillati</taxon>
        <taxon>Bacillota</taxon>
        <taxon>Bacilli</taxon>
        <taxon>Bacillales</taxon>
        <taxon>Paenibacillaceae</taxon>
        <taxon>Paenibacillus</taxon>
    </lineage>
</organism>
<dbReference type="KEGG" id="pgm:PGRAT_13950"/>
<dbReference type="InterPro" id="IPR016024">
    <property type="entry name" value="ARM-type_fold"/>
</dbReference>
<protein>
    <recommendedName>
        <fullName evidence="3">HEAT repeat domain-containing protein</fullName>
    </recommendedName>
</protein>
<reference evidence="1 2" key="1">
    <citation type="submission" date="2014-08" db="EMBL/GenBank/DDBJ databases">
        <title>Comparative genomics of the Paenibacillus odorifer group.</title>
        <authorList>
            <person name="den Bakker H.C."/>
            <person name="Tsai Y.-C."/>
            <person name="Martin N."/>
            <person name="Korlach J."/>
            <person name="Wiedmann M."/>
        </authorList>
    </citation>
    <scope>NUCLEOTIDE SEQUENCE [LARGE SCALE GENOMIC DNA]</scope>
    <source>
        <strain evidence="1 2">DSM 15220</strain>
    </source>
</reference>
<dbReference type="Pfam" id="PF13646">
    <property type="entry name" value="HEAT_2"/>
    <property type="match status" value="1"/>
</dbReference>
<dbReference type="OrthoDB" id="83685at2"/>
<name>A0A089M488_9BACL</name>
<dbReference type="STRING" id="189425.PGRAT_13950"/>
<dbReference type="RefSeq" id="WP_025706934.1">
    <property type="nucleotide sequence ID" value="NZ_CP009287.1"/>
</dbReference>